<evidence type="ECO:0000313" key="3">
    <source>
        <dbReference type="EMBL" id="WVZ64235.1"/>
    </source>
</evidence>
<sequence>MKIRMSSGGTFIQMLDLIHKDVPSLNRKLWKLKAPLKIKIFLWYLRKGVILTKDNLAKRNWQGSKKCCFCHKDETIKHLFFECRFARVVWSIIQLASGLSRPHSVSDINNLVFGKKHDLSPMRVTFKIIHWLRSWAILQRPTSRDIVVAASQHLAHPLKIEGPLSILSGGRPFVPNPHAIDAPLPRPPRPAVPGRHRAARPRAPGRASPDRRAGPSRRPDAPSPPHRPHAALPGARPSPAAAPPRLAYETWSFHGEKETRVKTEGEADDDLACVDRMDEMLEALQPEFGLNSEDPPTKEFEEFFKLLQALEEPLHEHTKVSLLAFVTRLIANKSKYFFLDNYFNDLVQLIGDILPQPHKLPNDMYQCKRLTKALASASASSPYYFKPGERVSAYLYMYANMKEMDPYFKEFQRQNWTSKKQPTSKQLDKMRRHGIDGKPNFSDWFKIYVQASSKAVRGKDDLKQREAFQGSTSTGSRRETLLRCVDQTCREFLLPFKEMRARRIRRMRRLRVRMLEIGRRMRRLKMGRRMLKLTRT</sequence>
<feature type="compositionally biased region" description="Basic and acidic residues" evidence="1">
    <location>
        <begin position="208"/>
        <end position="220"/>
    </location>
</feature>
<evidence type="ECO:0000313" key="4">
    <source>
        <dbReference type="Proteomes" id="UP001341281"/>
    </source>
</evidence>
<name>A0AAQ3T149_PASNO</name>
<reference evidence="3 4" key="1">
    <citation type="submission" date="2024-02" db="EMBL/GenBank/DDBJ databases">
        <title>High-quality chromosome-scale genome assembly of Pensacola bahiagrass (Paspalum notatum Flugge var. saurae).</title>
        <authorList>
            <person name="Vega J.M."/>
            <person name="Podio M."/>
            <person name="Orjuela J."/>
            <person name="Siena L.A."/>
            <person name="Pessino S.C."/>
            <person name="Combes M.C."/>
            <person name="Mariac C."/>
            <person name="Albertini E."/>
            <person name="Pupilli F."/>
            <person name="Ortiz J.P.A."/>
            <person name="Leblanc O."/>
        </authorList>
    </citation>
    <scope>NUCLEOTIDE SEQUENCE [LARGE SCALE GENOMIC DNA]</scope>
    <source>
        <strain evidence="3">R1</strain>
        <tissue evidence="3">Leaf</tissue>
    </source>
</reference>
<proteinExistence type="predicted"/>
<evidence type="ECO:0000256" key="1">
    <source>
        <dbReference type="SAM" id="MobiDB-lite"/>
    </source>
</evidence>
<dbReference type="EMBL" id="CP144747">
    <property type="protein sequence ID" value="WVZ64235.1"/>
    <property type="molecule type" value="Genomic_DNA"/>
</dbReference>
<dbReference type="AlphaFoldDB" id="A0AAQ3T149"/>
<dbReference type="InterPro" id="IPR026960">
    <property type="entry name" value="RVT-Znf"/>
</dbReference>
<accession>A0AAQ3T149</accession>
<dbReference type="Proteomes" id="UP001341281">
    <property type="component" value="Chromosome 03"/>
</dbReference>
<organism evidence="3 4">
    <name type="scientific">Paspalum notatum var. saurae</name>
    <dbReference type="NCBI Taxonomy" id="547442"/>
    <lineage>
        <taxon>Eukaryota</taxon>
        <taxon>Viridiplantae</taxon>
        <taxon>Streptophyta</taxon>
        <taxon>Embryophyta</taxon>
        <taxon>Tracheophyta</taxon>
        <taxon>Spermatophyta</taxon>
        <taxon>Magnoliopsida</taxon>
        <taxon>Liliopsida</taxon>
        <taxon>Poales</taxon>
        <taxon>Poaceae</taxon>
        <taxon>PACMAD clade</taxon>
        <taxon>Panicoideae</taxon>
        <taxon>Andropogonodae</taxon>
        <taxon>Paspaleae</taxon>
        <taxon>Paspalinae</taxon>
        <taxon>Paspalum</taxon>
    </lineage>
</organism>
<feature type="compositionally biased region" description="Low complexity" evidence="1">
    <location>
        <begin position="230"/>
        <end position="243"/>
    </location>
</feature>
<feature type="region of interest" description="Disordered" evidence="1">
    <location>
        <begin position="177"/>
        <end position="243"/>
    </location>
</feature>
<evidence type="ECO:0000259" key="2">
    <source>
        <dbReference type="Pfam" id="PF13966"/>
    </source>
</evidence>
<protein>
    <recommendedName>
        <fullName evidence="2">Reverse transcriptase zinc-binding domain-containing protein</fullName>
    </recommendedName>
</protein>
<feature type="domain" description="Reverse transcriptase zinc-binding" evidence="2">
    <location>
        <begin position="24"/>
        <end position="90"/>
    </location>
</feature>
<gene>
    <name evidence="3" type="ORF">U9M48_013790</name>
</gene>
<dbReference type="Pfam" id="PF13966">
    <property type="entry name" value="zf-RVT"/>
    <property type="match status" value="1"/>
</dbReference>
<keyword evidence="4" id="KW-1185">Reference proteome</keyword>